<dbReference type="RefSeq" id="WP_220477718.1">
    <property type="nucleotide sequence ID" value="NZ_JACIVC010000044.1"/>
</dbReference>
<gene>
    <name evidence="1" type="ORF">H5S40_02705</name>
</gene>
<name>A0A7W3TQK9_9LACO</name>
<dbReference type="Proteomes" id="UP000518316">
    <property type="component" value="Unassembled WGS sequence"/>
</dbReference>
<dbReference type="AlphaFoldDB" id="A0A7W3TQK9"/>
<proteinExistence type="predicted"/>
<dbReference type="EMBL" id="JACIVC010000044">
    <property type="protein sequence ID" value="MBB1069080.1"/>
    <property type="molecule type" value="Genomic_DNA"/>
</dbReference>
<reference evidence="1 2" key="1">
    <citation type="submission" date="2020-07" db="EMBL/GenBank/DDBJ databases">
        <title>Description of Limosilactobacillus balticus sp. nov., Limosilactobacillus agrestis sp. nov., Limosilactobacillus albertensis sp. nov., Limosilactobacillus rudii sp. nov., Limosilactobacillus fastidiosus sp. nov., five novel Limosilactobacillus species isolated from the vertebrate gastrointestinal tract, and proposal of 6 subspecies of Limosilactobacillus reuteri adapted to the gastrointestinal tract of specific vertebrate hosts.</title>
        <authorList>
            <person name="Li F."/>
            <person name="Cheng C."/>
            <person name="Zheng J."/>
            <person name="Quevedo R.M."/>
            <person name="Li J."/>
            <person name="Roos S."/>
            <person name="Gaenzle M.G."/>
            <person name="Walter J."/>
        </authorList>
    </citation>
    <scope>NUCLEOTIDE SEQUENCE [LARGE SCALE GENOMIC DNA]</scope>
    <source>
        <strain evidence="1 2">RRLNB_1_1</strain>
    </source>
</reference>
<keyword evidence="2" id="KW-1185">Reference proteome</keyword>
<evidence type="ECO:0000313" key="2">
    <source>
        <dbReference type="Proteomes" id="UP000518316"/>
    </source>
</evidence>
<protein>
    <submittedName>
        <fullName evidence="1">Uncharacterized protein</fullName>
    </submittedName>
</protein>
<comment type="caution">
    <text evidence="1">The sequence shown here is derived from an EMBL/GenBank/DDBJ whole genome shotgun (WGS) entry which is preliminary data.</text>
</comment>
<accession>A0A7W3TQK9</accession>
<sequence length="122" mass="14543">MDKRQNFNAKLGAMNDDEFTNYVNDLSIDDQLSDYELNILLSKANNDERLRDKLKQYEHQTRKSYEVLPEWRNVIKLISFAKMWTRNNVFYYDSEGNGNIFYPQTIISQELNGYNVSDPSQW</sequence>
<evidence type="ECO:0000313" key="1">
    <source>
        <dbReference type="EMBL" id="MBB1069080.1"/>
    </source>
</evidence>
<organism evidence="1 2">
    <name type="scientific">Limosilactobacillus albertensis</name>
    <dbReference type="NCBI Taxonomy" id="2759752"/>
    <lineage>
        <taxon>Bacteria</taxon>
        <taxon>Bacillati</taxon>
        <taxon>Bacillota</taxon>
        <taxon>Bacilli</taxon>
        <taxon>Lactobacillales</taxon>
        <taxon>Lactobacillaceae</taxon>
        <taxon>Limosilactobacillus</taxon>
    </lineage>
</organism>